<dbReference type="Proteomes" id="UP001054821">
    <property type="component" value="Chromosome 5"/>
</dbReference>
<dbReference type="AlphaFoldDB" id="A0AAD4YZF9"/>
<reference evidence="1 2" key="1">
    <citation type="journal article" date="2022" name="G3 (Bethesda)">
        <title>Whole-genome sequence and methylome profiling of the almond [Prunus dulcis (Mill.) D.A. Webb] cultivar 'Nonpareil'.</title>
        <authorList>
            <person name="D'Amico-Willman K.M."/>
            <person name="Ouma W.Z."/>
            <person name="Meulia T."/>
            <person name="Sideli G.M."/>
            <person name="Gradziel T.M."/>
            <person name="Fresnedo-Ramirez J."/>
        </authorList>
    </citation>
    <scope>NUCLEOTIDE SEQUENCE [LARGE SCALE GENOMIC DNA]</scope>
    <source>
        <strain evidence="1">Clone GOH B32 T37-40</strain>
    </source>
</reference>
<name>A0AAD4YZF9_PRUDU</name>
<keyword evidence="2" id="KW-1185">Reference proteome</keyword>
<sequence length="108" mass="12080">MVETVVQSLGLVATTTSQQYVLTTRLEIHLHCAAVTHGWTSHHDYSCTVISYSLILEQVHHFPHLPPCLKFAPPYTFNEKLARVQLGSAQFSHSDPSSQAHLRLESIS</sequence>
<accession>A0AAD4YZF9</accession>
<protein>
    <submittedName>
        <fullName evidence="1">Uncharacterized protein</fullName>
    </submittedName>
</protein>
<evidence type="ECO:0000313" key="2">
    <source>
        <dbReference type="Proteomes" id="UP001054821"/>
    </source>
</evidence>
<evidence type="ECO:0000313" key="1">
    <source>
        <dbReference type="EMBL" id="KAI5327040.1"/>
    </source>
</evidence>
<comment type="caution">
    <text evidence="1">The sequence shown here is derived from an EMBL/GenBank/DDBJ whole genome shotgun (WGS) entry which is preliminary data.</text>
</comment>
<proteinExistence type="predicted"/>
<organism evidence="1 2">
    <name type="scientific">Prunus dulcis</name>
    <name type="common">Almond</name>
    <name type="synonym">Amygdalus dulcis</name>
    <dbReference type="NCBI Taxonomy" id="3755"/>
    <lineage>
        <taxon>Eukaryota</taxon>
        <taxon>Viridiplantae</taxon>
        <taxon>Streptophyta</taxon>
        <taxon>Embryophyta</taxon>
        <taxon>Tracheophyta</taxon>
        <taxon>Spermatophyta</taxon>
        <taxon>Magnoliopsida</taxon>
        <taxon>eudicotyledons</taxon>
        <taxon>Gunneridae</taxon>
        <taxon>Pentapetalae</taxon>
        <taxon>rosids</taxon>
        <taxon>fabids</taxon>
        <taxon>Rosales</taxon>
        <taxon>Rosaceae</taxon>
        <taxon>Amygdaloideae</taxon>
        <taxon>Amygdaleae</taxon>
        <taxon>Prunus</taxon>
    </lineage>
</organism>
<dbReference type="EMBL" id="JAJFAZ020000005">
    <property type="protein sequence ID" value="KAI5327040.1"/>
    <property type="molecule type" value="Genomic_DNA"/>
</dbReference>
<gene>
    <name evidence="1" type="ORF">L3X38_026436</name>
</gene>